<protein>
    <submittedName>
        <fullName evidence="1">Uncharacterized protein</fullName>
    </submittedName>
</protein>
<dbReference type="EMBL" id="JABBNB010000009">
    <property type="protein sequence ID" value="NMO01768.1"/>
    <property type="molecule type" value="Genomic_DNA"/>
</dbReference>
<reference evidence="1 2" key="1">
    <citation type="submission" date="2020-04" db="EMBL/GenBank/DDBJ databases">
        <title>Gordonia sp. nov. TBRC 11910.</title>
        <authorList>
            <person name="Suriyachadkun C."/>
        </authorList>
    </citation>
    <scope>NUCLEOTIDE SEQUENCE [LARGE SCALE GENOMIC DNA]</scope>
    <source>
        <strain evidence="1 2">TBRC 11910</strain>
    </source>
</reference>
<name>A0A848L290_9ACTN</name>
<evidence type="ECO:0000313" key="1">
    <source>
        <dbReference type="EMBL" id="NMO01768.1"/>
    </source>
</evidence>
<gene>
    <name evidence="1" type="ORF">HH308_11140</name>
</gene>
<dbReference type="RefSeq" id="WP_170194265.1">
    <property type="nucleotide sequence ID" value="NZ_JABBNB010000009.1"/>
</dbReference>
<organism evidence="1 2">
    <name type="scientific">Gordonia asplenii</name>
    <dbReference type="NCBI Taxonomy" id="2725283"/>
    <lineage>
        <taxon>Bacteria</taxon>
        <taxon>Bacillati</taxon>
        <taxon>Actinomycetota</taxon>
        <taxon>Actinomycetes</taxon>
        <taxon>Mycobacteriales</taxon>
        <taxon>Gordoniaceae</taxon>
        <taxon>Gordonia</taxon>
    </lineage>
</organism>
<sequence>MAVVSQTCDASQGSRPNIQVAPIVELQGRDQQEASTGKRPRFVPLPQLGESFFADLDVITTVVKTALVGYLRRAGVVSDDEVRKFAFAVSRKFGRFAYPDEVVRALAPVRDVLQTKARKLNTPVGKLLTAVHSFRVSCEDWEKTPYELTLIVITGPGVVPSEVDDIGAPPVGLAEPDPRTPLKPQVNAYVDYLTEGSRTPTETFFGWEYLITAWALQCEEAARGLADPAVIETVMSDLASVDDFPLARVLDSESLDLDYLSESRKASD</sequence>
<dbReference type="Proteomes" id="UP000550729">
    <property type="component" value="Unassembled WGS sequence"/>
</dbReference>
<evidence type="ECO:0000313" key="2">
    <source>
        <dbReference type="Proteomes" id="UP000550729"/>
    </source>
</evidence>
<comment type="caution">
    <text evidence="1">The sequence shown here is derived from an EMBL/GenBank/DDBJ whole genome shotgun (WGS) entry which is preliminary data.</text>
</comment>
<dbReference type="AlphaFoldDB" id="A0A848L290"/>
<proteinExistence type="predicted"/>
<accession>A0A848L290</accession>
<keyword evidence="2" id="KW-1185">Reference proteome</keyword>